<proteinExistence type="predicted"/>
<dbReference type="OrthoDB" id="2527069at2759"/>
<dbReference type="SUPFAM" id="SSF52047">
    <property type="entry name" value="RNI-like"/>
    <property type="match status" value="1"/>
</dbReference>
<comment type="caution">
    <text evidence="1">The sequence shown here is derived from an EMBL/GenBank/DDBJ whole genome shotgun (WGS) entry which is preliminary data.</text>
</comment>
<evidence type="ECO:0000313" key="1">
    <source>
        <dbReference type="EMBL" id="KAG0665608.1"/>
    </source>
</evidence>
<protein>
    <submittedName>
        <fullName evidence="1">Uncharacterized protein</fullName>
    </submittedName>
</protein>
<accession>A0A9P6W5Z5</accession>
<dbReference type="EMBL" id="PUHQ01000008">
    <property type="protein sequence ID" value="KAG0665608.1"/>
    <property type="molecule type" value="Genomic_DNA"/>
</dbReference>
<keyword evidence="2" id="KW-1185">Reference proteome</keyword>
<gene>
    <name evidence="1" type="ORF">C6P46_006391</name>
</gene>
<sequence length="437" mass="48176">MVDIAHSEPHGIDRFSRLAPELLQHIFSLAHEQDKPTSPLSRSLRPFYDALKFSKIEARNWRRIRSLLETVTVRPALGSAVRNLCLVDTDHETPLQVADFEALFALLPNVRQVSISVSKSSSLEVVLPTRQGAETALRPSVKVLGLSCSEPHGAGYDAKVLGNLIRLPNLKTLLLDFPGSTTDQADTSMTNVVLSGIEQLHLASEEASTVRDFLASFPRLRVLRLQVREATCNFSPALAGVNSCSGIHKLCLRGHPPLGWRFPEELAKFVALKTLSLDGNFAHVGPEAYGALCRVPITALQVNKGCDISAAALGTLLGPRGSCPTLKVLQLDNLSAACPPNVRQKDLESGDFDLYNYALSSHEARRFLSRFRLPRWTPRFSALAYQRLARSAKSHRVILKGSAVRAHEIEFIRRELDEVVDRLQAREDADNGGRGVY</sequence>
<dbReference type="InterPro" id="IPR032675">
    <property type="entry name" value="LRR_dom_sf"/>
</dbReference>
<evidence type="ECO:0000313" key="2">
    <source>
        <dbReference type="Proteomes" id="UP000777482"/>
    </source>
</evidence>
<name>A0A9P6W5Z5_RHOMI</name>
<reference evidence="1 2" key="1">
    <citation type="submission" date="2020-11" db="EMBL/GenBank/DDBJ databases">
        <title>Kefir isolates.</title>
        <authorList>
            <person name="Marcisauskas S."/>
            <person name="Kim Y."/>
            <person name="Blasche S."/>
        </authorList>
    </citation>
    <scope>NUCLEOTIDE SEQUENCE [LARGE SCALE GENOMIC DNA]</scope>
    <source>
        <strain evidence="1 2">KR</strain>
    </source>
</reference>
<dbReference type="AlphaFoldDB" id="A0A9P6W5Z5"/>
<dbReference type="Proteomes" id="UP000777482">
    <property type="component" value="Unassembled WGS sequence"/>
</dbReference>
<organism evidence="1 2">
    <name type="scientific">Rhodotorula mucilaginosa</name>
    <name type="common">Yeast</name>
    <name type="synonym">Rhodotorula rubra</name>
    <dbReference type="NCBI Taxonomy" id="5537"/>
    <lineage>
        <taxon>Eukaryota</taxon>
        <taxon>Fungi</taxon>
        <taxon>Dikarya</taxon>
        <taxon>Basidiomycota</taxon>
        <taxon>Pucciniomycotina</taxon>
        <taxon>Microbotryomycetes</taxon>
        <taxon>Sporidiobolales</taxon>
        <taxon>Sporidiobolaceae</taxon>
        <taxon>Rhodotorula</taxon>
    </lineage>
</organism>
<dbReference type="Gene3D" id="3.80.10.10">
    <property type="entry name" value="Ribonuclease Inhibitor"/>
    <property type="match status" value="1"/>
</dbReference>